<name>C5RBY3_WEIPA</name>
<dbReference type="EMBL" id="ACKU01000028">
    <property type="protein sequence ID" value="EER74320.1"/>
    <property type="molecule type" value="Genomic_DNA"/>
</dbReference>
<proteinExistence type="predicted"/>
<dbReference type="Proteomes" id="UP000004528">
    <property type="component" value="Unassembled WGS sequence"/>
</dbReference>
<accession>C5RBY3</accession>
<sequence>MENDYRGFVTNKGWAHAIAHGSDFLGSSLSHTKFHLTNVSELFITLKKVINRLETPFIDEEESRLASAFKLGVQAENISVEDFIKGIQYIDKELWMQYDATKLNTCYRLHTWTLILHHWLIFFSNDSEIKSIVELKLNHYYQKMGYNF</sequence>
<gene>
    <name evidence="1" type="ORF">HMPREF0877_1479</name>
</gene>
<comment type="caution">
    <text evidence="1">The sequence shown here is derived from an EMBL/GenBank/DDBJ whole genome shotgun (WGS) entry which is preliminary data.</text>
</comment>
<protein>
    <recommendedName>
        <fullName evidence="3">DUF2785 domain-containing protein</fullName>
    </recommendedName>
</protein>
<dbReference type="HOGENOM" id="CLU_1758091_0_0_9"/>
<reference evidence="1 2" key="1">
    <citation type="submission" date="2009-04" db="EMBL/GenBank/DDBJ databases">
        <authorList>
            <person name="Qin X."/>
            <person name="Bachman B."/>
            <person name="Battles P."/>
            <person name="Bell A."/>
            <person name="Bess C."/>
            <person name="Bickham C."/>
            <person name="Chaboub L."/>
            <person name="Chen D."/>
            <person name="Coyle M."/>
            <person name="Deiros D.R."/>
            <person name="Dinh H."/>
            <person name="Forbes L."/>
            <person name="Fowler G."/>
            <person name="Francisco L."/>
            <person name="Fu Q."/>
            <person name="Gubbala S."/>
            <person name="Hale W."/>
            <person name="Han Y."/>
            <person name="Hemphill L."/>
            <person name="Highlander S.K."/>
            <person name="Hirani K."/>
            <person name="Hogues M."/>
            <person name="Jackson L."/>
            <person name="Jakkamsetti A."/>
            <person name="Javaid M."/>
            <person name="Jiang H."/>
            <person name="Korchina V."/>
            <person name="Kovar C."/>
            <person name="Lara F."/>
            <person name="Lee S."/>
            <person name="Mata R."/>
            <person name="Mathew T."/>
            <person name="Moen C."/>
            <person name="Morales K."/>
            <person name="Munidasa M."/>
            <person name="Nazareth L."/>
            <person name="Ngo R."/>
            <person name="Nguyen L."/>
            <person name="Okwuonu G."/>
            <person name="Ongeri F."/>
            <person name="Patil S."/>
            <person name="Petrosino J."/>
            <person name="Pham C."/>
            <person name="Pham P."/>
            <person name="Pu L.-L."/>
            <person name="Puazo M."/>
            <person name="Raj R."/>
            <person name="Reid J."/>
            <person name="Rouhana J."/>
            <person name="Saada N."/>
            <person name="Shang Y."/>
            <person name="Simmons D."/>
            <person name="Thornton R."/>
            <person name="Warren J."/>
            <person name="Weissenberger G."/>
            <person name="Zhang J."/>
            <person name="Zhang L."/>
            <person name="Zhou C."/>
            <person name="Zhu D."/>
            <person name="Muzny D."/>
            <person name="Worley K."/>
            <person name="Gibbs R."/>
        </authorList>
    </citation>
    <scope>NUCLEOTIDE SEQUENCE [LARGE SCALE GENOMIC DNA]</scope>
    <source>
        <strain evidence="1 2">ATCC 33313</strain>
    </source>
</reference>
<evidence type="ECO:0008006" key="3">
    <source>
        <dbReference type="Google" id="ProtNLM"/>
    </source>
</evidence>
<dbReference type="STRING" id="585506.HMPREF0877_1479"/>
<keyword evidence="2" id="KW-1185">Reference proteome</keyword>
<dbReference type="InterPro" id="IPR021247">
    <property type="entry name" value="DUF2785"/>
</dbReference>
<dbReference type="Pfam" id="PF10978">
    <property type="entry name" value="DUF2785"/>
    <property type="match status" value="1"/>
</dbReference>
<organism evidence="1 2">
    <name type="scientific">Weissella paramesenteroides ATCC 33313</name>
    <dbReference type="NCBI Taxonomy" id="585506"/>
    <lineage>
        <taxon>Bacteria</taxon>
        <taxon>Bacillati</taxon>
        <taxon>Bacillota</taxon>
        <taxon>Bacilli</taxon>
        <taxon>Lactobacillales</taxon>
        <taxon>Lactobacillaceae</taxon>
        <taxon>Weissella</taxon>
    </lineage>
</organism>
<evidence type="ECO:0000313" key="1">
    <source>
        <dbReference type="EMBL" id="EER74320.1"/>
    </source>
</evidence>
<dbReference type="AlphaFoldDB" id="C5RBY3"/>
<evidence type="ECO:0000313" key="2">
    <source>
        <dbReference type="Proteomes" id="UP000004528"/>
    </source>
</evidence>